<keyword evidence="2" id="KW-1185">Reference proteome</keyword>
<reference evidence="1" key="1">
    <citation type="submission" date="2019-10" db="EMBL/GenBank/DDBJ databases">
        <title>Description of Paenibacillus glebae sp. nov.</title>
        <authorList>
            <person name="Carlier A."/>
            <person name="Qi S."/>
        </authorList>
    </citation>
    <scope>NUCLEOTIDE SEQUENCE</scope>
    <source>
        <strain evidence="1">LMG 31456</strain>
    </source>
</reference>
<name>A0A972GZP0_9BACL</name>
<protein>
    <recommendedName>
        <fullName evidence="3">HD domain-containing protein</fullName>
    </recommendedName>
</protein>
<evidence type="ECO:0000313" key="2">
    <source>
        <dbReference type="Proteomes" id="UP000641588"/>
    </source>
</evidence>
<dbReference type="SUPFAM" id="SSF109604">
    <property type="entry name" value="HD-domain/PDEase-like"/>
    <property type="match status" value="1"/>
</dbReference>
<dbReference type="Proteomes" id="UP000641588">
    <property type="component" value="Unassembled WGS sequence"/>
</dbReference>
<dbReference type="EMBL" id="WHOD01000049">
    <property type="protein sequence ID" value="NOU93526.1"/>
    <property type="molecule type" value="Genomic_DNA"/>
</dbReference>
<dbReference type="InterPro" id="IPR003607">
    <property type="entry name" value="HD/PDEase_dom"/>
</dbReference>
<proteinExistence type="predicted"/>
<accession>A0A972GZP0</accession>
<dbReference type="CDD" id="cd00077">
    <property type="entry name" value="HDc"/>
    <property type="match status" value="1"/>
</dbReference>
<evidence type="ECO:0000313" key="1">
    <source>
        <dbReference type="EMBL" id="NOU93526.1"/>
    </source>
</evidence>
<dbReference type="RefSeq" id="WP_171651734.1">
    <property type="nucleotide sequence ID" value="NZ_WHOD01000049.1"/>
</dbReference>
<evidence type="ECO:0008006" key="3">
    <source>
        <dbReference type="Google" id="ProtNLM"/>
    </source>
</evidence>
<comment type="caution">
    <text evidence="1">The sequence shown here is derived from an EMBL/GenBank/DDBJ whole genome shotgun (WGS) entry which is preliminary data.</text>
</comment>
<dbReference type="Gene3D" id="1.10.3210.10">
    <property type="entry name" value="Hypothetical protein af1432"/>
    <property type="match status" value="1"/>
</dbReference>
<sequence length="181" mass="20631">MRLIPISMVHPGMRLGKPIMSEEGQTLLGYQIELSQGLINKLKQMGYQQLYIEDSRTDDIYIEDALRAETRTVVRSQLIRIFETLQSSKGLTAGDRNTFSKTALQCIEQVNDDLRLHVRPADDTIMLMLMNRSTFSVHEHFFQNALNVCVYASRIGMIEGYSREDLEVLSLGAMFHDIGNT</sequence>
<organism evidence="1 2">
    <name type="scientific">Paenibacillus foliorum</name>
    <dbReference type="NCBI Taxonomy" id="2654974"/>
    <lineage>
        <taxon>Bacteria</taxon>
        <taxon>Bacillati</taxon>
        <taxon>Bacillota</taxon>
        <taxon>Bacilli</taxon>
        <taxon>Bacillales</taxon>
        <taxon>Paenibacillaceae</taxon>
        <taxon>Paenibacillus</taxon>
    </lineage>
</organism>
<dbReference type="AlphaFoldDB" id="A0A972GZP0"/>
<gene>
    <name evidence="1" type="ORF">GC093_09880</name>
</gene>